<evidence type="ECO:0000313" key="2">
    <source>
        <dbReference type="Proteomes" id="UP001062846"/>
    </source>
</evidence>
<protein>
    <submittedName>
        <fullName evidence="1">Uncharacterized protein</fullName>
    </submittedName>
</protein>
<name>A0ACC0Q3T6_RHOML</name>
<proteinExistence type="predicted"/>
<dbReference type="EMBL" id="CM046388">
    <property type="protein sequence ID" value="KAI8572645.1"/>
    <property type="molecule type" value="Genomic_DNA"/>
</dbReference>
<dbReference type="Proteomes" id="UP001062846">
    <property type="component" value="Chromosome 1"/>
</dbReference>
<accession>A0ACC0Q3T6</accession>
<keyword evidence="2" id="KW-1185">Reference proteome</keyword>
<reference evidence="1" key="1">
    <citation type="submission" date="2022-02" db="EMBL/GenBank/DDBJ databases">
        <title>Plant Genome Project.</title>
        <authorList>
            <person name="Zhang R.-G."/>
        </authorList>
    </citation>
    <scope>NUCLEOTIDE SEQUENCE</scope>
    <source>
        <strain evidence="1">AT1</strain>
    </source>
</reference>
<gene>
    <name evidence="1" type="ORF">RHMOL_Rhmol01G0215500</name>
</gene>
<sequence length="160" mass="18326">MNSFFDGYIHSNTTLKEFVEQYDNALRKKVQKEDEANAQSLNVRIQQESTRLRDIKAENDLDNEECISNMPTVEDAEIDMETVQDKSIILGDPSKGPQRGRPPTKRKQSMTKQIIRKNMKSNKRVQCSSANAKSIPDVEDHTHSTGLSRKRVESLLYVLE</sequence>
<evidence type="ECO:0000313" key="1">
    <source>
        <dbReference type="EMBL" id="KAI8572645.1"/>
    </source>
</evidence>
<comment type="caution">
    <text evidence="1">The sequence shown here is derived from an EMBL/GenBank/DDBJ whole genome shotgun (WGS) entry which is preliminary data.</text>
</comment>
<organism evidence="1 2">
    <name type="scientific">Rhododendron molle</name>
    <name type="common">Chinese azalea</name>
    <name type="synonym">Azalea mollis</name>
    <dbReference type="NCBI Taxonomy" id="49168"/>
    <lineage>
        <taxon>Eukaryota</taxon>
        <taxon>Viridiplantae</taxon>
        <taxon>Streptophyta</taxon>
        <taxon>Embryophyta</taxon>
        <taxon>Tracheophyta</taxon>
        <taxon>Spermatophyta</taxon>
        <taxon>Magnoliopsida</taxon>
        <taxon>eudicotyledons</taxon>
        <taxon>Gunneridae</taxon>
        <taxon>Pentapetalae</taxon>
        <taxon>asterids</taxon>
        <taxon>Ericales</taxon>
        <taxon>Ericaceae</taxon>
        <taxon>Ericoideae</taxon>
        <taxon>Rhodoreae</taxon>
        <taxon>Rhododendron</taxon>
    </lineage>
</organism>